<dbReference type="Gene3D" id="3.30.365.10">
    <property type="entry name" value="Aldehyde oxidase/xanthine dehydrogenase, molybdopterin binding domain"/>
    <property type="match status" value="4"/>
</dbReference>
<dbReference type="InterPro" id="IPR008274">
    <property type="entry name" value="AldOxase/xan_DH_MoCoBD1"/>
</dbReference>
<dbReference type="InterPro" id="IPR006311">
    <property type="entry name" value="TAT_signal"/>
</dbReference>
<dbReference type="RefSeq" id="WP_243479143.1">
    <property type="nucleotide sequence ID" value="NZ_CP063982.1"/>
</dbReference>
<feature type="signal peptide" evidence="1">
    <location>
        <begin position="1"/>
        <end position="43"/>
    </location>
</feature>
<dbReference type="Proteomes" id="UP000831607">
    <property type="component" value="Chromosome"/>
</dbReference>
<evidence type="ECO:0000259" key="2">
    <source>
        <dbReference type="SMART" id="SM01008"/>
    </source>
</evidence>
<dbReference type="PANTHER" id="PTHR47495">
    <property type="entry name" value="ALDEHYDE DEHYDROGENASE"/>
    <property type="match status" value="1"/>
</dbReference>
<dbReference type="Pfam" id="PF02738">
    <property type="entry name" value="MoCoBD_1"/>
    <property type="match status" value="1"/>
</dbReference>
<dbReference type="PROSITE" id="PS51318">
    <property type="entry name" value="TAT"/>
    <property type="match status" value="1"/>
</dbReference>
<evidence type="ECO:0000313" key="3">
    <source>
        <dbReference type="EMBL" id="UOD50732.1"/>
    </source>
</evidence>
<dbReference type="InterPro" id="IPR012368">
    <property type="entry name" value="OxRdtase_Mopterin-bd_su_IorB"/>
</dbReference>
<protein>
    <submittedName>
        <fullName evidence="3">Xanthine dehydrogenase family protein molybdopterin-binding subunit</fullName>
    </submittedName>
</protein>
<evidence type="ECO:0000256" key="1">
    <source>
        <dbReference type="SAM" id="SignalP"/>
    </source>
</evidence>
<dbReference type="SUPFAM" id="SSF56003">
    <property type="entry name" value="Molybdenum cofactor-binding domain"/>
    <property type="match status" value="2"/>
</dbReference>
<dbReference type="Gene3D" id="3.90.1170.50">
    <property type="entry name" value="Aldehyde oxidase/xanthine dehydrogenase, a/b hammerhead"/>
    <property type="match status" value="1"/>
</dbReference>
<sequence>MQINHSDPQSKVQSATIFKLTRRQFLAGSAGALALGASFPALAQAGAQETVKPGSRVQAYLLIRPDNTVFLQSPFVEGGQGVNTAMAQIIGEELDMAPAQFTVQCAPPGPDYLVVGGRRFTGGSRSVRSSYDAMRQLGASARMMLMQAAAKQWGVAVDTLTTEPGVVVHVASNRKLAYGELAQAAFDLPLPTDAPLRSEQSFRWIGKPVPRIDVRDKSTGRAQYTIDLTVPDMVLAAVQHAPRLGLEPGDIANESPVRQMPGVISINRLPGAVAVVADQWWRANKAAQALQVTWQTPAEPKARRMPADFSSQAFARQLRDAAGPGMVAQSVGDVAKGLQAGRVVEAIYEAPFLAHGQLEPPSSIARFNADGTLDVWAPNQIPDGFRNIAAKAAGLPAEKVMVHSPPLGGFFGRQFLYEAALPLPQAVILAKELKRPVKVIWSREQEFLRDALRPYSLARFKAAIDEAGKVVAMDIEAVGEGPMGRVFGRKPDAADRSVVEGLNDRPYAIPNVRVSHVPVDMPPVIGFWRAVGHSMNEYFYETFLDEVAQAGQQDPYALRLALLADKPRHKHLLTELVNMAGGWQRGPFDASDGTRRARGLAMASAFGSEVAAMAEVSIDQGAVVVHDVWVAIDPGKVVNPAVIKQQVQSAVALGLSETLVESYVYENGEPQALNFDRYAILRPSQMPNVHVQIIESGAEMGGIGEPGLPAVPPAVANAVATLTGQRPRSLPLSQYKFEPLA</sequence>
<accession>A0ABY4AKD8</accession>
<organism evidence="3 4">
    <name type="scientific">Orrella daihaiensis</name>
    <dbReference type="NCBI Taxonomy" id="2782176"/>
    <lineage>
        <taxon>Bacteria</taxon>
        <taxon>Pseudomonadati</taxon>
        <taxon>Pseudomonadota</taxon>
        <taxon>Betaproteobacteria</taxon>
        <taxon>Burkholderiales</taxon>
        <taxon>Alcaligenaceae</taxon>
        <taxon>Orrella</taxon>
    </lineage>
</organism>
<reference evidence="3 4" key="1">
    <citation type="submission" date="2020-11" db="EMBL/GenBank/DDBJ databases">
        <title>Algicoccus daihaiensis sp.nov., isolated from Daihai Lake in Inner Mongolia.</title>
        <authorList>
            <person name="Kai J."/>
        </authorList>
    </citation>
    <scope>NUCLEOTIDE SEQUENCE [LARGE SCALE GENOMIC DNA]</scope>
    <source>
        <strain evidence="4">f23</strain>
    </source>
</reference>
<evidence type="ECO:0000313" key="4">
    <source>
        <dbReference type="Proteomes" id="UP000831607"/>
    </source>
</evidence>
<dbReference type="SUPFAM" id="SSF54665">
    <property type="entry name" value="CO dehydrogenase molybdoprotein N-domain-like"/>
    <property type="match status" value="1"/>
</dbReference>
<dbReference type="InterPro" id="IPR036856">
    <property type="entry name" value="Ald_Oxase/Xan_DH_a/b_sf"/>
</dbReference>
<dbReference type="InterPro" id="IPR046867">
    <property type="entry name" value="AldOxase/xan_DH_MoCoBD2"/>
</dbReference>
<dbReference type="EMBL" id="CP063982">
    <property type="protein sequence ID" value="UOD50732.1"/>
    <property type="molecule type" value="Genomic_DNA"/>
</dbReference>
<name>A0ABY4AKD8_9BURK</name>
<dbReference type="InterPro" id="IPR052516">
    <property type="entry name" value="N-heterocyclic_Hydroxylase"/>
</dbReference>
<dbReference type="InterPro" id="IPR037165">
    <property type="entry name" value="AldOxase/xan_DH_Mopterin-bd_sf"/>
</dbReference>
<dbReference type="Pfam" id="PF20256">
    <property type="entry name" value="MoCoBD_2"/>
    <property type="match status" value="2"/>
</dbReference>
<feature type="chain" id="PRO_5046367915" evidence="1">
    <location>
        <begin position="44"/>
        <end position="741"/>
    </location>
</feature>
<dbReference type="InterPro" id="IPR000674">
    <property type="entry name" value="Ald_Oxase/Xan_DH_a/b"/>
</dbReference>
<keyword evidence="4" id="KW-1185">Reference proteome</keyword>
<dbReference type="PANTHER" id="PTHR47495:SF2">
    <property type="entry name" value="ALDEHYDE DEHYDROGENASE"/>
    <property type="match status" value="1"/>
</dbReference>
<gene>
    <name evidence="3" type="ORF">DHf2319_02015</name>
</gene>
<proteinExistence type="predicted"/>
<feature type="domain" description="Aldehyde oxidase/xanthine dehydrogenase a/b hammerhead" evidence="2">
    <location>
        <begin position="219"/>
        <end position="298"/>
    </location>
</feature>
<dbReference type="PIRSF" id="PIRSF036389">
    <property type="entry name" value="IOR_B"/>
    <property type="match status" value="1"/>
</dbReference>
<dbReference type="SMART" id="SM01008">
    <property type="entry name" value="Ald_Xan_dh_C"/>
    <property type="match status" value="1"/>
</dbReference>
<keyword evidence="1" id="KW-0732">Signal</keyword>